<dbReference type="AlphaFoldDB" id="A0A8J2YM19"/>
<evidence type="ECO:0000313" key="4">
    <source>
        <dbReference type="EMBL" id="GGE52193.1"/>
    </source>
</evidence>
<evidence type="ECO:0000256" key="2">
    <source>
        <dbReference type="PROSITE-ProRule" id="PRU00335"/>
    </source>
</evidence>
<keyword evidence="1 2" id="KW-0238">DNA-binding</keyword>
<reference evidence="4" key="1">
    <citation type="journal article" date="2014" name="Int. J. Syst. Evol. Microbiol.">
        <title>Complete genome sequence of Corynebacterium casei LMG S-19264T (=DSM 44701T), isolated from a smear-ripened cheese.</title>
        <authorList>
            <consortium name="US DOE Joint Genome Institute (JGI-PGF)"/>
            <person name="Walter F."/>
            <person name="Albersmeier A."/>
            <person name="Kalinowski J."/>
            <person name="Ruckert C."/>
        </authorList>
    </citation>
    <scope>NUCLEOTIDE SEQUENCE</scope>
    <source>
        <strain evidence="4">CGMCC 1.15371</strain>
    </source>
</reference>
<feature type="domain" description="HTH tetR-type" evidence="3">
    <location>
        <begin position="10"/>
        <end position="70"/>
    </location>
</feature>
<dbReference type="Gene3D" id="1.10.357.10">
    <property type="entry name" value="Tetracycline Repressor, domain 2"/>
    <property type="match status" value="1"/>
</dbReference>
<dbReference type="InterPro" id="IPR001647">
    <property type="entry name" value="HTH_TetR"/>
</dbReference>
<dbReference type="RefSeq" id="WP_188697127.1">
    <property type="nucleotide sequence ID" value="NZ_BMIR01000020.1"/>
</dbReference>
<dbReference type="GO" id="GO:0003677">
    <property type="term" value="F:DNA binding"/>
    <property type="evidence" value="ECO:0007669"/>
    <property type="project" value="UniProtKB-UniRule"/>
</dbReference>
<dbReference type="PRINTS" id="PR00455">
    <property type="entry name" value="HTHTETR"/>
</dbReference>
<dbReference type="NCBIfam" id="NF037937">
    <property type="entry name" value="septum_RefZ"/>
    <property type="match status" value="1"/>
</dbReference>
<sequence length="209" mass="24768">MIVKAKGRKKETKQAIINATIALFQMHGYNGTSVRDIAAEANVNVALVSYYFGSKKALLEYLMEMFFKEYIQEIEEAVQLHKSNTTVCECLFQLAIKLLHYQQKNFYLSLIVHREVTIDSILVRELMTTYLMKEKYLMEMLFEEGIQKHELRDIPIDLLVLQYRDMIVTPFLQPLYLRKVHVLEPSQRLFIDRYSGMIRTWIEQIRQSF</sequence>
<accession>A0A8J2YM19</accession>
<dbReference type="Proteomes" id="UP000628775">
    <property type="component" value="Unassembled WGS sequence"/>
</dbReference>
<dbReference type="InterPro" id="IPR009057">
    <property type="entry name" value="Homeodomain-like_sf"/>
</dbReference>
<dbReference type="PROSITE" id="PS01081">
    <property type="entry name" value="HTH_TETR_1"/>
    <property type="match status" value="1"/>
</dbReference>
<dbReference type="PANTHER" id="PTHR43479">
    <property type="entry name" value="ACREF/ENVCD OPERON REPRESSOR-RELATED"/>
    <property type="match status" value="1"/>
</dbReference>
<comment type="caution">
    <text evidence="4">The sequence shown here is derived from an EMBL/GenBank/DDBJ whole genome shotgun (WGS) entry which is preliminary data.</text>
</comment>
<dbReference type="PANTHER" id="PTHR43479:SF11">
    <property type="entry name" value="ACREF_ENVCD OPERON REPRESSOR-RELATED"/>
    <property type="match status" value="1"/>
</dbReference>
<dbReference type="EMBL" id="BMIR01000020">
    <property type="protein sequence ID" value="GGE52193.1"/>
    <property type="molecule type" value="Genomic_DNA"/>
</dbReference>
<evidence type="ECO:0000313" key="5">
    <source>
        <dbReference type="Proteomes" id="UP000628775"/>
    </source>
</evidence>
<protein>
    <submittedName>
        <fullName evidence="4">Putative HTH-type transcriptional regulator YttP</fullName>
    </submittedName>
</protein>
<evidence type="ECO:0000256" key="1">
    <source>
        <dbReference type="ARBA" id="ARBA00023125"/>
    </source>
</evidence>
<evidence type="ECO:0000259" key="3">
    <source>
        <dbReference type="PROSITE" id="PS50977"/>
    </source>
</evidence>
<reference evidence="4" key="2">
    <citation type="submission" date="2020-09" db="EMBL/GenBank/DDBJ databases">
        <authorList>
            <person name="Sun Q."/>
            <person name="Zhou Y."/>
        </authorList>
    </citation>
    <scope>NUCLEOTIDE SEQUENCE</scope>
    <source>
        <strain evidence="4">CGMCC 1.15371</strain>
    </source>
</reference>
<keyword evidence="5" id="KW-1185">Reference proteome</keyword>
<name>A0A8J2YM19_9BACL</name>
<organism evidence="4 5">
    <name type="scientific">Pullulanibacillus camelliae</name>
    <dbReference type="NCBI Taxonomy" id="1707096"/>
    <lineage>
        <taxon>Bacteria</taxon>
        <taxon>Bacillati</taxon>
        <taxon>Bacillota</taxon>
        <taxon>Bacilli</taxon>
        <taxon>Bacillales</taxon>
        <taxon>Sporolactobacillaceae</taxon>
        <taxon>Pullulanibacillus</taxon>
    </lineage>
</organism>
<dbReference type="Pfam" id="PF00440">
    <property type="entry name" value="TetR_N"/>
    <property type="match status" value="1"/>
</dbReference>
<proteinExistence type="predicted"/>
<gene>
    <name evidence="4" type="primary">yttP</name>
    <name evidence="4" type="ORF">GCM10011391_33780</name>
</gene>
<dbReference type="InterPro" id="IPR023772">
    <property type="entry name" value="DNA-bd_HTH_TetR-type_CS"/>
</dbReference>
<dbReference type="SUPFAM" id="SSF46689">
    <property type="entry name" value="Homeodomain-like"/>
    <property type="match status" value="1"/>
</dbReference>
<dbReference type="InterPro" id="IPR050624">
    <property type="entry name" value="HTH-type_Tx_Regulator"/>
</dbReference>
<dbReference type="PROSITE" id="PS50977">
    <property type="entry name" value="HTH_TETR_2"/>
    <property type="match status" value="1"/>
</dbReference>
<feature type="DNA-binding region" description="H-T-H motif" evidence="2">
    <location>
        <begin position="33"/>
        <end position="52"/>
    </location>
</feature>